<dbReference type="OrthoDB" id="9809878at2"/>
<dbReference type="NCBIfam" id="TIGR00621">
    <property type="entry name" value="ssb"/>
    <property type="match status" value="1"/>
</dbReference>
<comment type="subunit">
    <text evidence="2">Homotetramer.</text>
</comment>
<dbReference type="PIRSF" id="PIRSF002070">
    <property type="entry name" value="SSB"/>
    <property type="match status" value="1"/>
</dbReference>
<dbReference type="SUPFAM" id="SSF50249">
    <property type="entry name" value="Nucleic acid-binding proteins"/>
    <property type="match status" value="1"/>
</dbReference>
<dbReference type="InterPro" id="IPR011344">
    <property type="entry name" value="ssDNA-bd"/>
</dbReference>
<dbReference type="KEGG" id="dao:Desac_1901"/>
<dbReference type="STRING" id="880072.Desac_1901"/>
<evidence type="ECO:0000256" key="3">
    <source>
        <dbReference type="PIRNR" id="PIRNR002070"/>
    </source>
</evidence>
<dbReference type="PANTHER" id="PTHR10302:SF27">
    <property type="entry name" value="SINGLE-STRANDED DNA-BINDING PROTEIN"/>
    <property type="match status" value="1"/>
</dbReference>
<dbReference type="Gene3D" id="2.40.50.140">
    <property type="entry name" value="Nucleic acid-binding proteins"/>
    <property type="match status" value="1"/>
</dbReference>
<sequence length="137" mass="15578">MSRGINKVILIGNLGSDPEMRYTANGAAIARFNIATSESYTDKEGNRQDRTEWHRIVAWRKLAEICGQYLSKGRLVYIEGRLRTTSWEKDGVKRYTTEIEARDMQMLGPAGERPLKEAEEPFPPPPGGPMEEDDFPF</sequence>
<dbReference type="HAMAP" id="MF_00984">
    <property type="entry name" value="SSB"/>
    <property type="match status" value="1"/>
</dbReference>
<dbReference type="EMBL" id="CP002629">
    <property type="protein sequence ID" value="AEB09739.1"/>
    <property type="molecule type" value="Genomic_DNA"/>
</dbReference>
<dbReference type="GO" id="GO:0003697">
    <property type="term" value="F:single-stranded DNA binding"/>
    <property type="evidence" value="ECO:0007669"/>
    <property type="project" value="UniProtKB-UniRule"/>
</dbReference>
<dbReference type="InterPro" id="IPR000424">
    <property type="entry name" value="Primosome_PriB/ssb"/>
</dbReference>
<reference evidence="6" key="2">
    <citation type="submission" date="2011-03" db="EMBL/GenBank/DDBJ databases">
        <title>The complete genome of Desulfobacca acetoxidans DSM 11109.</title>
        <authorList>
            <consortium name="US DOE Joint Genome Institute (JGI-PGF)"/>
            <person name="Lucas S."/>
            <person name="Copeland A."/>
            <person name="Lapidus A."/>
            <person name="Bruce D."/>
            <person name="Goodwin L."/>
            <person name="Pitluck S."/>
            <person name="Peters L."/>
            <person name="Kyrpides N."/>
            <person name="Mavromatis K."/>
            <person name="Ivanova N."/>
            <person name="Ovchinnikova G."/>
            <person name="Teshima H."/>
            <person name="Detter J.C."/>
            <person name="Han C."/>
            <person name="Land M."/>
            <person name="Hauser L."/>
            <person name="Markowitz V."/>
            <person name="Cheng J.-F."/>
            <person name="Hugenholtz P."/>
            <person name="Woyke T."/>
            <person name="Wu D."/>
            <person name="Spring S."/>
            <person name="Schueler E."/>
            <person name="Brambilla E."/>
            <person name="Klenk H.-P."/>
            <person name="Eisen J.A."/>
        </authorList>
    </citation>
    <scope>NUCLEOTIDE SEQUENCE [LARGE SCALE GENOMIC DNA]</scope>
    <source>
        <strain evidence="6">ATCC 700848 / DSM 11109 / ASRB2</strain>
    </source>
</reference>
<dbReference type="CDD" id="cd04496">
    <property type="entry name" value="SSB_OBF"/>
    <property type="match status" value="1"/>
</dbReference>
<dbReference type="Pfam" id="PF00436">
    <property type="entry name" value="SSB"/>
    <property type="match status" value="1"/>
</dbReference>
<accession>F2NJT4</accession>
<dbReference type="GO" id="GO:0006260">
    <property type="term" value="P:DNA replication"/>
    <property type="evidence" value="ECO:0007669"/>
    <property type="project" value="InterPro"/>
</dbReference>
<dbReference type="GO" id="GO:0009295">
    <property type="term" value="C:nucleoid"/>
    <property type="evidence" value="ECO:0007669"/>
    <property type="project" value="TreeGrafter"/>
</dbReference>
<keyword evidence="6" id="KW-1185">Reference proteome</keyword>
<evidence type="ECO:0000256" key="2">
    <source>
        <dbReference type="HAMAP-Rule" id="MF_00984"/>
    </source>
</evidence>
<gene>
    <name evidence="5" type="ordered locus">Desac_1901</name>
</gene>
<reference evidence="5 6" key="1">
    <citation type="journal article" date="2011" name="Stand. Genomic Sci.">
        <title>Complete genome sequence of the acetate-degrading sulfate reducer Desulfobacca acetoxidans type strain (ASRB2).</title>
        <authorList>
            <person name="Goker M."/>
            <person name="Teshima H."/>
            <person name="Lapidus A."/>
            <person name="Nolan M."/>
            <person name="Lucas S."/>
            <person name="Hammon N."/>
            <person name="Deshpande S."/>
            <person name="Cheng J.F."/>
            <person name="Tapia R."/>
            <person name="Han C."/>
            <person name="Goodwin L."/>
            <person name="Pitluck S."/>
            <person name="Huntemann M."/>
            <person name="Liolios K."/>
            <person name="Ivanova N."/>
            <person name="Pagani I."/>
            <person name="Mavromatis K."/>
            <person name="Ovchinikova G."/>
            <person name="Pati A."/>
            <person name="Chen A."/>
            <person name="Palaniappan K."/>
            <person name="Land M."/>
            <person name="Hauser L."/>
            <person name="Brambilla E.M."/>
            <person name="Rohde M."/>
            <person name="Spring S."/>
            <person name="Detter J.C."/>
            <person name="Woyke T."/>
            <person name="Bristow J."/>
            <person name="Eisen J.A."/>
            <person name="Markowitz V."/>
            <person name="Hugenholtz P."/>
            <person name="Kyrpides N.C."/>
            <person name="Klenk H.P."/>
        </authorList>
    </citation>
    <scope>NUCLEOTIDE SEQUENCE [LARGE SCALE GENOMIC DNA]</scope>
    <source>
        <strain evidence="6">ATCC 700848 / DSM 11109 / ASRB2</strain>
    </source>
</reference>
<evidence type="ECO:0000256" key="1">
    <source>
        <dbReference type="ARBA" id="ARBA00023125"/>
    </source>
</evidence>
<name>F2NJT4_DESAR</name>
<feature type="region of interest" description="Disordered" evidence="4">
    <location>
        <begin position="103"/>
        <end position="137"/>
    </location>
</feature>
<dbReference type="PANTHER" id="PTHR10302">
    <property type="entry name" value="SINGLE-STRANDED DNA-BINDING PROTEIN"/>
    <property type="match status" value="1"/>
</dbReference>
<dbReference type="InterPro" id="IPR012340">
    <property type="entry name" value="NA-bd_OB-fold"/>
</dbReference>
<protein>
    <recommendedName>
        <fullName evidence="2 3">Single-stranded DNA-binding protein</fullName>
        <shortName evidence="2">SSB</shortName>
    </recommendedName>
</protein>
<dbReference type="AlphaFoldDB" id="F2NJT4"/>
<proteinExistence type="inferred from homology"/>
<evidence type="ECO:0000313" key="5">
    <source>
        <dbReference type="EMBL" id="AEB09739.1"/>
    </source>
</evidence>
<evidence type="ECO:0000256" key="4">
    <source>
        <dbReference type="SAM" id="MobiDB-lite"/>
    </source>
</evidence>
<dbReference type="HOGENOM" id="CLU_078758_2_0_7"/>
<keyword evidence="1 2" id="KW-0238">DNA-binding</keyword>
<organism evidence="5 6">
    <name type="scientific">Desulfobacca acetoxidans (strain ATCC 700848 / DSM 11109 / ASRB2)</name>
    <dbReference type="NCBI Taxonomy" id="880072"/>
    <lineage>
        <taxon>Bacteria</taxon>
        <taxon>Pseudomonadati</taxon>
        <taxon>Thermodesulfobacteriota</taxon>
        <taxon>Desulfobaccia</taxon>
        <taxon>Desulfobaccales</taxon>
        <taxon>Desulfobaccaceae</taxon>
        <taxon>Desulfobacca</taxon>
    </lineage>
</organism>
<evidence type="ECO:0000313" key="6">
    <source>
        <dbReference type="Proteomes" id="UP000000483"/>
    </source>
</evidence>
<dbReference type="eggNOG" id="COG0629">
    <property type="taxonomic scope" value="Bacteria"/>
</dbReference>
<dbReference type="Proteomes" id="UP000000483">
    <property type="component" value="Chromosome"/>
</dbReference>
<dbReference type="PROSITE" id="PS50935">
    <property type="entry name" value="SSB"/>
    <property type="match status" value="1"/>
</dbReference>
<comment type="caution">
    <text evidence="2">Lacks conserved residue(s) required for the propagation of feature annotation.</text>
</comment>
<dbReference type="RefSeq" id="WP_013706848.1">
    <property type="nucleotide sequence ID" value="NC_015388.1"/>
</dbReference>